<proteinExistence type="predicted"/>
<sequence>MSRNKKILAAFLIIVFIGVFSYHYVIERFAVSSLTRTEGRNPAHQKILGSGNYVVGKGIDQGYYDIQVIEGNLVVSGDELEANNTLHAIPYWNNNKIWITGKGKVEFSPSSFSRLKKEDDHYIISESGYYVVGSEIPSGKYQIILTDSTIPVDVFIDIKNNKNESYKSIQWDKKKKAHSHILYLKKGFQLYVDKKDEGNHQAEKVKIILKEIKS</sequence>
<gene>
    <name evidence="1" type="ORF">ACFSTF_01660</name>
</gene>
<comment type="caution">
    <text evidence="1">The sequence shown here is derived from an EMBL/GenBank/DDBJ whole genome shotgun (WGS) entry which is preliminary data.</text>
</comment>
<protein>
    <submittedName>
        <fullName evidence="1">Uncharacterized protein</fullName>
    </submittedName>
</protein>
<accession>A0ABW5PL68</accession>
<evidence type="ECO:0000313" key="2">
    <source>
        <dbReference type="Proteomes" id="UP001597458"/>
    </source>
</evidence>
<keyword evidence="2" id="KW-1185">Reference proteome</keyword>
<evidence type="ECO:0000313" key="1">
    <source>
        <dbReference type="EMBL" id="MFD2616031.1"/>
    </source>
</evidence>
<organism evidence="1 2">
    <name type="scientific">Terrilactibacillus laevilacticus</name>
    <dbReference type="NCBI Taxonomy" id="1380157"/>
    <lineage>
        <taxon>Bacteria</taxon>
        <taxon>Bacillati</taxon>
        <taxon>Bacillota</taxon>
        <taxon>Bacilli</taxon>
        <taxon>Bacillales</taxon>
        <taxon>Bacillaceae</taxon>
        <taxon>Terrilactibacillus</taxon>
    </lineage>
</organism>
<dbReference type="Proteomes" id="UP001597458">
    <property type="component" value="Unassembled WGS sequence"/>
</dbReference>
<dbReference type="EMBL" id="JBHUMR010000006">
    <property type="protein sequence ID" value="MFD2616031.1"/>
    <property type="molecule type" value="Genomic_DNA"/>
</dbReference>
<reference evidence="2" key="1">
    <citation type="journal article" date="2019" name="Int. J. Syst. Evol. Microbiol.">
        <title>The Global Catalogue of Microorganisms (GCM) 10K type strain sequencing project: providing services to taxonomists for standard genome sequencing and annotation.</title>
        <authorList>
            <consortium name="The Broad Institute Genomics Platform"/>
            <consortium name="The Broad Institute Genome Sequencing Center for Infectious Disease"/>
            <person name="Wu L."/>
            <person name="Ma J."/>
        </authorList>
    </citation>
    <scope>NUCLEOTIDE SEQUENCE [LARGE SCALE GENOMIC DNA]</scope>
    <source>
        <strain evidence="2">TISTR 2241</strain>
    </source>
</reference>
<dbReference type="RefSeq" id="WP_141190703.1">
    <property type="nucleotide sequence ID" value="NZ_JBHUMR010000006.1"/>
</dbReference>
<name>A0ABW5PL68_9BACI</name>